<gene>
    <name evidence="1" type="ORF">C5S46_01355</name>
</gene>
<protein>
    <submittedName>
        <fullName evidence="1">(Fe-S)-binding protein</fullName>
    </submittedName>
</protein>
<comment type="caution">
    <text evidence="1">The sequence shown here is derived from an EMBL/GenBank/DDBJ whole genome shotgun (WGS) entry which is preliminary data.</text>
</comment>
<name>A0AC61SCT0_9EURY</name>
<organism evidence="1 2">
    <name type="scientific">Candidatus Methanomarinus sp</name>
    <dbReference type="NCBI Taxonomy" id="3386244"/>
    <lineage>
        <taxon>Archaea</taxon>
        <taxon>Methanobacteriati</taxon>
        <taxon>Methanobacteriota</taxon>
        <taxon>Stenosarchaea group</taxon>
        <taxon>Methanomicrobia</taxon>
        <taxon>Methanosarcinales</taxon>
        <taxon>ANME-2 cluster</taxon>
        <taxon>Candidatus Methanocomedenaceae</taxon>
        <taxon>Candidatus Methanomarinus</taxon>
    </lineage>
</organism>
<proteinExistence type="predicted"/>
<accession>A0AC61SCT0</accession>
<sequence length="371" mass="42305">MLLEGLEKFRKDIETCFGTSCNFCERMCPVYQIQKRKTLTARGRNRTILGILYNKLRPSAAMTDTVYQCTMCGACERWCALPDTAIFCNFREYLVNSGFENEFHKKNYENIRRYGNPYGDKNKYAWLEDQKSNEDSNTLFFAGCTYPLKSPDVLKLIIKLLGTDLKIMPNEPCCGSYLLRTGYKSIQMQLSEELLNYLEKEKIKEIITACPGCYSTIKGSIDNSKLSSKVQVIHATERIAEKLEELTGKRNKKDKLLTKVTYHDPCHLGRLGGIFESPRKILKCCCEEVIEMEHNRYDANCCGVGGGVRASFQSLSEDIGKKRIEEARNTGAEILATACPFCELQFRSVGGMEVRNVFEILYSYVESEVEN</sequence>
<evidence type="ECO:0000313" key="2">
    <source>
        <dbReference type="Proteomes" id="UP000315423"/>
    </source>
</evidence>
<dbReference type="EMBL" id="QYBA01000042">
    <property type="protein sequence ID" value="TKY92300.1"/>
    <property type="molecule type" value="Genomic_DNA"/>
</dbReference>
<evidence type="ECO:0000313" key="1">
    <source>
        <dbReference type="EMBL" id="TKY92300.1"/>
    </source>
</evidence>
<dbReference type="Proteomes" id="UP000315423">
    <property type="component" value="Unassembled WGS sequence"/>
</dbReference>
<reference evidence="1" key="1">
    <citation type="submission" date="2018-09" db="EMBL/GenBank/DDBJ databases">
        <title>A genomic encyclopedia of anaerobic methanotrophic archaea.</title>
        <authorList>
            <person name="Skennerton C.T."/>
            <person name="Chadwick G.L."/>
            <person name="Laso-Perez R."/>
            <person name="Leu A.O."/>
            <person name="Speth D.R."/>
            <person name="Yu H."/>
            <person name="Morgan-Lang C."/>
            <person name="Hatzenpichler R."/>
            <person name="Goudeau D."/>
            <person name="Malmstrom R."/>
            <person name="Woyke T."/>
            <person name="Hallam S."/>
            <person name="Tyson G.W."/>
            <person name="Wegener G."/>
            <person name="Boetius A."/>
            <person name="Orphan V.J."/>
        </authorList>
    </citation>
    <scope>NUCLEOTIDE SEQUENCE</scope>
    <source>
        <strain evidence="1">CONS3730D10UFb2</strain>
    </source>
</reference>